<evidence type="ECO:0000256" key="1">
    <source>
        <dbReference type="ARBA" id="ARBA00004613"/>
    </source>
</evidence>
<reference evidence="6" key="1">
    <citation type="submission" date="2008-12" db="EMBL/GenBank/DDBJ databases">
        <authorList>
            <person name="Zhang H."/>
            <person name="Lin S."/>
        </authorList>
    </citation>
    <scope>NUCLEOTIDE SEQUENCE</scope>
    <source>
        <strain evidence="6">CCMP1831</strain>
    </source>
</reference>
<keyword evidence="4" id="KW-0349">Heme</keyword>
<keyword evidence="6" id="KW-0560">Oxidoreductase</keyword>
<evidence type="ECO:0000256" key="4">
    <source>
        <dbReference type="PIRSR" id="PIRSR619791-2"/>
    </source>
</evidence>
<feature type="binding site" description="axial binding residue" evidence="4">
    <location>
        <position position="312"/>
    </location>
    <ligand>
        <name>heme b</name>
        <dbReference type="ChEBI" id="CHEBI:60344"/>
    </ligand>
    <ligandPart>
        <name>Fe</name>
        <dbReference type="ChEBI" id="CHEBI:18248"/>
    </ligandPart>
</feature>
<feature type="chain" id="PRO_5003232321" evidence="5">
    <location>
        <begin position="19"/>
        <end position="348"/>
    </location>
</feature>
<dbReference type="EMBL" id="FJ600011">
    <property type="protein sequence ID" value="ACU45063.1"/>
    <property type="molecule type" value="mRNA"/>
</dbReference>
<keyword evidence="4" id="KW-0408">Iron</keyword>
<evidence type="ECO:0000256" key="5">
    <source>
        <dbReference type="SAM" id="SignalP"/>
    </source>
</evidence>
<keyword evidence="6" id="KW-0575">Peroxidase</keyword>
<keyword evidence="3" id="KW-0325">Glycoprotein</keyword>
<protein>
    <submittedName>
        <fullName evidence="6">Peroxidase</fullName>
    </submittedName>
</protein>
<dbReference type="GO" id="GO:0004601">
    <property type="term" value="F:peroxidase activity"/>
    <property type="evidence" value="ECO:0007669"/>
    <property type="project" value="UniProtKB-KW"/>
</dbReference>
<dbReference type="GO" id="GO:0006979">
    <property type="term" value="P:response to oxidative stress"/>
    <property type="evidence" value="ECO:0007669"/>
    <property type="project" value="InterPro"/>
</dbReference>
<feature type="non-terminal residue" evidence="6">
    <location>
        <position position="1"/>
    </location>
</feature>
<evidence type="ECO:0000256" key="2">
    <source>
        <dbReference type="ARBA" id="ARBA00022525"/>
    </source>
</evidence>
<organism evidence="6">
    <name type="scientific">Pfiesteria piscicida</name>
    <name type="common">Phantom dinoflagellate</name>
    <dbReference type="NCBI Taxonomy" id="71001"/>
    <lineage>
        <taxon>Eukaryota</taxon>
        <taxon>Sar</taxon>
        <taxon>Alveolata</taxon>
        <taxon>Dinophyceae</taxon>
        <taxon>Peridiniales</taxon>
        <taxon>Pfiesteriaceae</taxon>
        <taxon>Pfiesteria</taxon>
    </lineage>
</organism>
<dbReference type="InterPro" id="IPR010255">
    <property type="entry name" value="Haem_peroxidase_sf"/>
</dbReference>
<dbReference type="PROSITE" id="PS50292">
    <property type="entry name" value="PEROXIDASE_3"/>
    <property type="match status" value="1"/>
</dbReference>
<dbReference type="AlphaFoldDB" id="E8Z6I3"/>
<comment type="subcellular location">
    <subcellularLocation>
        <location evidence="1">Secreted</location>
    </subcellularLocation>
</comment>
<dbReference type="PANTHER" id="PTHR11475:SF4">
    <property type="entry name" value="CHORION PEROXIDASE"/>
    <property type="match status" value="1"/>
</dbReference>
<keyword evidence="2" id="KW-0964">Secreted</keyword>
<feature type="signal peptide" evidence="5">
    <location>
        <begin position="1"/>
        <end position="18"/>
    </location>
</feature>
<name>E8Z6I3_PFIPI</name>
<dbReference type="GO" id="GO:0046872">
    <property type="term" value="F:metal ion binding"/>
    <property type="evidence" value="ECO:0007669"/>
    <property type="project" value="UniProtKB-KW"/>
</dbReference>
<dbReference type="InterPro" id="IPR037120">
    <property type="entry name" value="Haem_peroxidase_sf_animal"/>
</dbReference>
<dbReference type="PANTHER" id="PTHR11475">
    <property type="entry name" value="OXIDASE/PEROXIDASE"/>
    <property type="match status" value="1"/>
</dbReference>
<reference evidence="6" key="2">
    <citation type="book" date="2010" name="PROCEEDINGS OF 13TH INTERNATIONAL CONFERENCE ON HARMFUL ALGAE" publisher="International Society For The Study of Harmful Algae" city="Hong Kong, China">
        <title>Dinoflagellate meta-transcriptomics enabled by spliced leader.</title>
        <editorList>
            <person name="Unknown A."/>
        </editorList>
        <authorList>
            <person name="Lin S."/>
            <person name="Zhang H."/>
        </authorList>
    </citation>
    <scope>NUCLEOTIDE SEQUENCE</scope>
    <source>
        <strain evidence="6">CCMP1831</strain>
    </source>
</reference>
<keyword evidence="4" id="KW-0479">Metal-binding</keyword>
<dbReference type="GO" id="GO:0020037">
    <property type="term" value="F:heme binding"/>
    <property type="evidence" value="ECO:0007669"/>
    <property type="project" value="InterPro"/>
</dbReference>
<feature type="non-terminal residue" evidence="6">
    <location>
        <position position="348"/>
    </location>
</feature>
<proteinExistence type="evidence at transcript level"/>
<evidence type="ECO:0000313" key="6">
    <source>
        <dbReference type="EMBL" id="ACU45063.1"/>
    </source>
</evidence>
<evidence type="ECO:0000256" key="3">
    <source>
        <dbReference type="ARBA" id="ARBA00023180"/>
    </source>
</evidence>
<sequence length="348" mass="38215">KMKIVLLLLAALAVSAFAKRGEGYQPAPALDGTGHGQKGLAGTAGSLMTRVVNTPGANLDVVDETGLPNARETSNAVSSGGANTPHPDGLSAAVWWLGQFLDHDITFSKDVGEDIFIDVTGDEHFDPEGEGDFISIRRSDFLYDLQGTRQFVNDITSFVDLSAVYGARNYRGQLLRQWSLGRLRAQPRPTGEVPPYNTHGFPNLGGDFDITKFLVGDFRGNEQAFLLANHILFLRNHNYWAEQFHIENPSWSDDRLFNAARRWNIAEFQSIVFEEYLPLLLGGQLPAANGFDASASPNILTEFAGAGWRVGHTFLNDEIPLWGPSGQEDTINLKDAFQNTAEVEQHGL</sequence>
<dbReference type="InterPro" id="IPR019791">
    <property type="entry name" value="Haem_peroxidase_animal"/>
</dbReference>
<keyword evidence="5" id="KW-0732">Signal</keyword>
<dbReference type="Gene3D" id="1.10.640.10">
    <property type="entry name" value="Haem peroxidase domain superfamily, animal type"/>
    <property type="match status" value="1"/>
</dbReference>
<dbReference type="Pfam" id="PF03098">
    <property type="entry name" value="An_peroxidase"/>
    <property type="match status" value="1"/>
</dbReference>
<dbReference type="GO" id="GO:0005576">
    <property type="term" value="C:extracellular region"/>
    <property type="evidence" value="ECO:0007669"/>
    <property type="project" value="UniProtKB-SubCell"/>
</dbReference>
<dbReference type="PRINTS" id="PR00457">
    <property type="entry name" value="ANPEROXIDASE"/>
</dbReference>
<dbReference type="SUPFAM" id="SSF48113">
    <property type="entry name" value="Heme-dependent peroxidases"/>
    <property type="match status" value="1"/>
</dbReference>
<accession>E8Z6I3</accession>